<feature type="non-terminal residue" evidence="2">
    <location>
        <position position="501"/>
    </location>
</feature>
<dbReference type="EMBL" id="CASHTH010004337">
    <property type="protein sequence ID" value="CAI8056221.1"/>
    <property type="molecule type" value="Genomic_DNA"/>
</dbReference>
<comment type="caution">
    <text evidence="2">The sequence shown here is derived from an EMBL/GenBank/DDBJ whole genome shotgun (WGS) entry which is preliminary data.</text>
</comment>
<feature type="region of interest" description="Disordered" evidence="1">
    <location>
        <begin position="99"/>
        <end position="148"/>
    </location>
</feature>
<dbReference type="AlphaFoldDB" id="A0AA35TYZ7"/>
<protein>
    <submittedName>
        <fullName evidence="2">Uncharacterized protein</fullName>
    </submittedName>
</protein>
<feature type="compositionally biased region" description="Basic and acidic residues" evidence="1">
    <location>
        <begin position="352"/>
        <end position="366"/>
    </location>
</feature>
<organism evidence="2 3">
    <name type="scientific">Geodia barretti</name>
    <name type="common">Barrett's horny sponge</name>
    <dbReference type="NCBI Taxonomy" id="519541"/>
    <lineage>
        <taxon>Eukaryota</taxon>
        <taxon>Metazoa</taxon>
        <taxon>Porifera</taxon>
        <taxon>Demospongiae</taxon>
        <taxon>Heteroscleromorpha</taxon>
        <taxon>Tetractinellida</taxon>
        <taxon>Astrophorina</taxon>
        <taxon>Geodiidae</taxon>
        <taxon>Geodia</taxon>
    </lineage>
</organism>
<feature type="compositionally biased region" description="Basic and acidic residues" evidence="1">
    <location>
        <begin position="328"/>
        <end position="340"/>
    </location>
</feature>
<accession>A0AA35TYZ7</accession>
<keyword evidence="3" id="KW-1185">Reference proteome</keyword>
<proteinExistence type="predicted"/>
<feature type="region of interest" description="Disordered" evidence="1">
    <location>
        <begin position="328"/>
        <end position="417"/>
    </location>
</feature>
<feature type="compositionally biased region" description="Basic and acidic residues" evidence="1">
    <location>
        <begin position="224"/>
        <end position="233"/>
    </location>
</feature>
<feature type="compositionally biased region" description="Basic and acidic residues" evidence="1">
    <location>
        <begin position="106"/>
        <end position="116"/>
    </location>
</feature>
<feature type="compositionally biased region" description="Polar residues" evidence="1">
    <location>
        <begin position="385"/>
        <end position="415"/>
    </location>
</feature>
<dbReference type="Gene3D" id="1.10.30.10">
    <property type="entry name" value="High mobility group box domain"/>
    <property type="match status" value="1"/>
</dbReference>
<reference evidence="2" key="1">
    <citation type="submission" date="2023-03" db="EMBL/GenBank/DDBJ databases">
        <authorList>
            <person name="Steffen K."/>
            <person name="Cardenas P."/>
        </authorList>
    </citation>
    <scope>NUCLEOTIDE SEQUENCE</scope>
</reference>
<gene>
    <name evidence="2" type="ORF">GBAR_LOCUS30632</name>
</gene>
<evidence type="ECO:0000313" key="3">
    <source>
        <dbReference type="Proteomes" id="UP001174909"/>
    </source>
</evidence>
<feature type="region of interest" description="Disordered" evidence="1">
    <location>
        <begin position="1"/>
        <end position="79"/>
    </location>
</feature>
<feature type="compositionally biased region" description="Basic residues" evidence="1">
    <location>
        <begin position="341"/>
        <end position="351"/>
    </location>
</feature>
<evidence type="ECO:0000256" key="1">
    <source>
        <dbReference type="SAM" id="MobiDB-lite"/>
    </source>
</evidence>
<dbReference type="InterPro" id="IPR036910">
    <property type="entry name" value="HMG_box_dom_sf"/>
</dbReference>
<dbReference type="Proteomes" id="UP001174909">
    <property type="component" value="Unassembled WGS sequence"/>
</dbReference>
<feature type="compositionally biased region" description="Basic and acidic residues" evidence="1">
    <location>
        <begin position="16"/>
        <end position="31"/>
    </location>
</feature>
<feature type="region of interest" description="Disordered" evidence="1">
    <location>
        <begin position="224"/>
        <end position="277"/>
    </location>
</feature>
<sequence length="501" mass="54254">VCRFLSDLDDATEQSPDERTLHETEGGHGTEADSSDSSELTAEDDHSSQRSKGKHSSLLLQSCPPPPKKTKLPPDQPPGNLLCSILTDIPEIDIRPMALLSRTIQPKKESERGREKNKPRKKERAKHNSNQSRASDKNSKPGSPPASAHYRILKSWEPDYSLGLNATRAPILFSLEKMHEKLRAVKGGWMNKAKLIWTTWRRTSVAIRDEYCERAKQNRLKLKEKAAVVEKSGKRSGQPTGDTKRGKTRPKSTKTAPPTPKKPSGTTPSNVDDKTEETAAATTAFTSSDKEPVISPSIVAKAATTGDTGSGGKIWVIVSINRGRITEGRSGEGRKIEGRKGQGRGRRKGRRWGGDKGGVEKEKAVENDAISSGSCKMPTPVGQPDPSQTGQANEQSVSEHISETSDSVPVSTSRDSLTLPCNPTLSLPPSPPPSLHFYGSSLLSSPLSRTASVGFPLAVSPLSPPFLPLPFPFPVFVVVSGNHKPHPLNDNSTTQIFVFNA</sequence>
<feature type="compositionally biased region" description="Basic residues" evidence="1">
    <location>
        <begin position="117"/>
        <end position="127"/>
    </location>
</feature>
<evidence type="ECO:0000313" key="2">
    <source>
        <dbReference type="EMBL" id="CAI8056221.1"/>
    </source>
</evidence>
<name>A0AA35TYZ7_GEOBA</name>